<dbReference type="eggNOG" id="COG1454">
    <property type="taxonomic scope" value="Bacteria"/>
</dbReference>
<name>E3H8D2_ILYPC</name>
<evidence type="ECO:0000313" key="7">
    <source>
        <dbReference type="Proteomes" id="UP000006875"/>
    </source>
</evidence>
<evidence type="ECO:0000256" key="2">
    <source>
        <dbReference type="ARBA" id="ARBA00023002"/>
    </source>
</evidence>
<dbReference type="HOGENOM" id="CLU_007207_0_0_0"/>
<evidence type="ECO:0000259" key="4">
    <source>
        <dbReference type="Pfam" id="PF00465"/>
    </source>
</evidence>
<dbReference type="InterPro" id="IPR056798">
    <property type="entry name" value="ADH_Fe_C"/>
</dbReference>
<dbReference type="SUPFAM" id="SSF56796">
    <property type="entry name" value="Dehydroquinate synthase-like"/>
    <property type="match status" value="1"/>
</dbReference>
<evidence type="ECO:0000256" key="3">
    <source>
        <dbReference type="ARBA" id="ARBA00023027"/>
    </source>
</evidence>
<keyword evidence="7" id="KW-1185">Reference proteome</keyword>
<accession>E3H8D2</accession>
<dbReference type="GO" id="GO:0046872">
    <property type="term" value="F:metal ion binding"/>
    <property type="evidence" value="ECO:0007669"/>
    <property type="project" value="InterPro"/>
</dbReference>
<comment type="similarity">
    <text evidence="1">Belongs to the iron-containing alcohol dehydrogenase family.</text>
</comment>
<dbReference type="KEGG" id="ipo:Ilyop_0916"/>
<organism evidence="6 7">
    <name type="scientific">Ilyobacter polytropus (strain ATCC 51220 / DSM 2926 / LMG 16218 / CuHBu1)</name>
    <dbReference type="NCBI Taxonomy" id="572544"/>
    <lineage>
        <taxon>Bacteria</taxon>
        <taxon>Fusobacteriati</taxon>
        <taxon>Fusobacteriota</taxon>
        <taxon>Fusobacteriia</taxon>
        <taxon>Fusobacteriales</taxon>
        <taxon>Fusobacteriaceae</taxon>
        <taxon>Ilyobacter</taxon>
    </lineage>
</organism>
<dbReference type="Gene3D" id="3.40.50.1970">
    <property type="match status" value="1"/>
</dbReference>
<proteinExistence type="inferred from homology"/>
<dbReference type="FunFam" id="3.40.50.1970:FF:000003">
    <property type="entry name" value="Alcohol dehydrogenase, iron-containing"/>
    <property type="match status" value="1"/>
</dbReference>
<dbReference type="InterPro" id="IPR001670">
    <property type="entry name" value="ADH_Fe/GldA"/>
</dbReference>
<evidence type="ECO:0000256" key="1">
    <source>
        <dbReference type="ARBA" id="ARBA00007358"/>
    </source>
</evidence>
<sequence length="390" mass="42702">MKKFNFSCTPKLYFGEGAFDKVKNIIKDYGDKILVITGGTSFEKSFYHKRLLSDLEKNNIIYYLEKVKNEPSPLIIDEISEKYRKENISVVISVGGGSVMDAGKAVSAMLTKNDSVKEYLEGIGKKKHDGDKVPFIAVPTTSGTGSEATKNAVISEVGDRGFKKSLRHDNFVPDCAVVDPRLTASCPKMVTAASGMDAFSQLIEAYLSTDASPMTDALALSGLEHIKDGLIEAYKNKENLDARGKVAYASYLSGVVLANAGLGTVHGFASPIGGYFDIPHGVVCGTLIGELIRINIKNLSSDPNKDGIYLEKYANVGRIFSGKNNLERKAACEALVDEVNRLIEVMEIPRLGDYGIKEEDLDKIIEKTGNKNNPVELKKEELREMLLNRL</sequence>
<dbReference type="STRING" id="572544.Ilyop_0916"/>
<protein>
    <submittedName>
        <fullName evidence="6">Iron-containing alcohol dehydrogenase</fullName>
    </submittedName>
</protein>
<dbReference type="InterPro" id="IPR018211">
    <property type="entry name" value="ADH_Fe_CS"/>
</dbReference>
<dbReference type="Proteomes" id="UP000006875">
    <property type="component" value="Chromosome"/>
</dbReference>
<keyword evidence="3" id="KW-0520">NAD</keyword>
<dbReference type="InterPro" id="IPR039697">
    <property type="entry name" value="Alcohol_dehydrogenase_Fe"/>
</dbReference>
<gene>
    <name evidence="6" type="ordered locus">Ilyop_0916</name>
</gene>
<evidence type="ECO:0000259" key="5">
    <source>
        <dbReference type="Pfam" id="PF25137"/>
    </source>
</evidence>
<dbReference type="CDD" id="cd08183">
    <property type="entry name" value="Fe-ADH-like"/>
    <property type="match status" value="1"/>
</dbReference>
<dbReference type="PANTHER" id="PTHR11496">
    <property type="entry name" value="ALCOHOL DEHYDROGENASE"/>
    <property type="match status" value="1"/>
</dbReference>
<dbReference type="Pfam" id="PF00465">
    <property type="entry name" value="Fe-ADH"/>
    <property type="match status" value="1"/>
</dbReference>
<evidence type="ECO:0000313" key="6">
    <source>
        <dbReference type="EMBL" id="ADO82699.1"/>
    </source>
</evidence>
<feature type="domain" description="Alcohol dehydrogenase iron-type/glycerol dehydrogenase GldA" evidence="4">
    <location>
        <begin position="10"/>
        <end position="180"/>
    </location>
</feature>
<dbReference type="Gene3D" id="1.20.1090.10">
    <property type="entry name" value="Dehydroquinate synthase-like - alpha domain"/>
    <property type="match status" value="1"/>
</dbReference>
<dbReference type="RefSeq" id="WP_013387368.1">
    <property type="nucleotide sequence ID" value="NC_014632.1"/>
</dbReference>
<dbReference type="EMBL" id="CP002281">
    <property type="protein sequence ID" value="ADO82699.1"/>
    <property type="molecule type" value="Genomic_DNA"/>
</dbReference>
<dbReference type="Pfam" id="PF25137">
    <property type="entry name" value="ADH_Fe_C"/>
    <property type="match status" value="1"/>
</dbReference>
<dbReference type="PANTHER" id="PTHR11496:SF102">
    <property type="entry name" value="ALCOHOL DEHYDROGENASE 4"/>
    <property type="match status" value="1"/>
</dbReference>
<dbReference type="AlphaFoldDB" id="E3H8D2"/>
<dbReference type="OrthoDB" id="9801156at2"/>
<feature type="domain" description="Fe-containing alcohol dehydrogenase-like C-terminal" evidence="5">
    <location>
        <begin position="191"/>
        <end position="386"/>
    </location>
</feature>
<dbReference type="PROSITE" id="PS00913">
    <property type="entry name" value="ADH_IRON_1"/>
    <property type="match status" value="1"/>
</dbReference>
<reference evidence="6 7" key="1">
    <citation type="journal article" date="2010" name="Stand. Genomic Sci.">
        <title>Complete genome sequence of Ilyobacter polytropus type strain (CuHbu1).</title>
        <authorList>
            <person name="Sikorski J."/>
            <person name="Chertkov O."/>
            <person name="Lapidus A."/>
            <person name="Nolan M."/>
            <person name="Lucas S."/>
            <person name="Del Rio T.G."/>
            <person name="Tice H."/>
            <person name="Cheng J.F."/>
            <person name="Tapia R."/>
            <person name="Han C."/>
            <person name="Goodwin L."/>
            <person name="Pitluck S."/>
            <person name="Liolios K."/>
            <person name="Ivanova N."/>
            <person name="Mavromatis K."/>
            <person name="Mikhailova N."/>
            <person name="Pati A."/>
            <person name="Chen A."/>
            <person name="Palaniappan K."/>
            <person name="Land M."/>
            <person name="Hauser L."/>
            <person name="Chang Y.J."/>
            <person name="Jeffries C.D."/>
            <person name="Brambilla E."/>
            <person name="Yasawong M."/>
            <person name="Rohde M."/>
            <person name="Pukall R."/>
            <person name="Spring S."/>
            <person name="Goker M."/>
            <person name="Woyke T."/>
            <person name="Bristow J."/>
            <person name="Eisen J.A."/>
            <person name="Markowitz V."/>
            <person name="Hugenholtz P."/>
            <person name="Kyrpides N.C."/>
            <person name="Klenk H.P."/>
        </authorList>
    </citation>
    <scope>NUCLEOTIDE SEQUENCE [LARGE SCALE GENOMIC DNA]</scope>
    <source>
        <strain evidence="7">ATCC 51220 / DSM 2926 / LMG 16218 / CuHBu1</strain>
    </source>
</reference>
<keyword evidence="2" id="KW-0560">Oxidoreductase</keyword>
<dbReference type="GO" id="GO:0004022">
    <property type="term" value="F:alcohol dehydrogenase (NAD+) activity"/>
    <property type="evidence" value="ECO:0007669"/>
    <property type="project" value="TreeGrafter"/>
</dbReference>